<reference evidence="2" key="1">
    <citation type="submission" date="2025-08" db="UniProtKB">
        <authorList>
            <consortium name="RefSeq"/>
        </authorList>
    </citation>
    <scope>IDENTIFICATION</scope>
</reference>
<organism evidence="1 2">
    <name type="scientific">Hyalella azteca</name>
    <name type="common">Amphipod</name>
    <dbReference type="NCBI Taxonomy" id="294128"/>
    <lineage>
        <taxon>Eukaryota</taxon>
        <taxon>Metazoa</taxon>
        <taxon>Ecdysozoa</taxon>
        <taxon>Arthropoda</taxon>
        <taxon>Crustacea</taxon>
        <taxon>Multicrustacea</taxon>
        <taxon>Malacostraca</taxon>
        <taxon>Eumalacostraca</taxon>
        <taxon>Peracarida</taxon>
        <taxon>Amphipoda</taxon>
        <taxon>Senticaudata</taxon>
        <taxon>Talitrida</taxon>
        <taxon>Talitroidea</taxon>
        <taxon>Hyalellidae</taxon>
        <taxon>Hyalella</taxon>
    </lineage>
</organism>
<sequence length="110" mass="12321">MDALGVDEAYLRLAAAGETDLYFYGLSADCQRCPYQRMSAYPIHQDHDNTLFTLSTRRPWSFLFVNVNATYFDPANTNYNQSHCSLENISLGEFGVYEVTVSPAACSIST</sequence>
<dbReference type="KEGG" id="hazt:108683219"/>
<gene>
    <name evidence="2" type="primary">LOC108683219</name>
</gene>
<evidence type="ECO:0000313" key="2">
    <source>
        <dbReference type="RefSeq" id="XP_018028003.1"/>
    </source>
</evidence>
<dbReference type="AlphaFoldDB" id="A0A8B7PP73"/>
<accession>A0A8B7PP73</accession>
<evidence type="ECO:0000313" key="1">
    <source>
        <dbReference type="Proteomes" id="UP000694843"/>
    </source>
</evidence>
<feature type="non-terminal residue" evidence="2">
    <location>
        <position position="110"/>
    </location>
</feature>
<dbReference type="Proteomes" id="UP000694843">
    <property type="component" value="Unplaced"/>
</dbReference>
<protein>
    <submittedName>
        <fullName evidence="2">Uncharacterized protein LOC108683219</fullName>
    </submittedName>
</protein>
<dbReference type="GeneID" id="108683219"/>
<dbReference type="RefSeq" id="XP_018028003.1">
    <property type="nucleotide sequence ID" value="XM_018172514.1"/>
</dbReference>
<keyword evidence="1" id="KW-1185">Reference proteome</keyword>
<name>A0A8B7PP73_HYAAZ</name>
<proteinExistence type="predicted"/>